<evidence type="ECO:0000256" key="1">
    <source>
        <dbReference type="SAM" id="Phobius"/>
    </source>
</evidence>
<keyword evidence="1" id="KW-1133">Transmembrane helix</keyword>
<gene>
    <name evidence="2" type="ORF">HMPREF0653_02257</name>
</gene>
<keyword evidence="1" id="KW-0472">Membrane</keyword>
<sequence>MEGDYNSRLNKMQKEEYLIKNACYSVTKYYLCKRNNKRSLLGRKQRSQVARSFPNRYLFSCINKVTSLFSDRYIFIIILACKTIAFATLFLFFILPLLFILRTFYACFVAQISHRWAQKFHY</sequence>
<proteinExistence type="predicted"/>
<keyword evidence="1" id="KW-0812">Transmembrane</keyword>
<name>A0ABN0NPS3_9BACT</name>
<evidence type="ECO:0000313" key="2">
    <source>
        <dbReference type="EMBL" id="ERJ73085.1"/>
    </source>
</evidence>
<reference evidence="2 3" key="1">
    <citation type="submission" date="2013-06" db="EMBL/GenBank/DDBJ databases">
        <authorList>
            <person name="Weinstock G."/>
            <person name="Sodergren E."/>
            <person name="Lobos E.A."/>
            <person name="Fulton L."/>
            <person name="Fulton R."/>
            <person name="Courtney L."/>
            <person name="Fronick C."/>
            <person name="O'Laughlin M."/>
            <person name="Godfrey J."/>
            <person name="Wilson R.M."/>
            <person name="Miner T."/>
            <person name="Farmer C."/>
            <person name="Delehaunty K."/>
            <person name="Cordes M."/>
            <person name="Minx P."/>
            <person name="Tomlinson C."/>
            <person name="Chen J."/>
            <person name="Wollam A."/>
            <person name="Pepin K.H."/>
            <person name="Bhonagiri V."/>
            <person name="Zhang X."/>
            <person name="Warren W."/>
            <person name="Mitreva M."/>
            <person name="Mardis E.R."/>
            <person name="Wilson R.K."/>
        </authorList>
    </citation>
    <scope>NUCLEOTIDE SEQUENCE [LARGE SCALE GENOMIC DNA]</scope>
    <source>
        <strain evidence="2 3">ATCC 29426</strain>
    </source>
</reference>
<evidence type="ECO:0000313" key="3">
    <source>
        <dbReference type="Proteomes" id="UP000016660"/>
    </source>
</evidence>
<dbReference type="Proteomes" id="UP000016660">
    <property type="component" value="Unassembled WGS sequence"/>
</dbReference>
<keyword evidence="3" id="KW-1185">Reference proteome</keyword>
<feature type="transmembrane region" description="Helical" evidence="1">
    <location>
        <begin position="73"/>
        <end position="101"/>
    </location>
</feature>
<accession>A0ABN0NPS3</accession>
<protein>
    <submittedName>
        <fullName evidence="2">Uncharacterized protein</fullName>
    </submittedName>
</protein>
<organism evidence="2 3">
    <name type="scientific">Prevotella disiens JCM 6334 = ATCC 29426</name>
    <dbReference type="NCBI Taxonomy" id="1235811"/>
    <lineage>
        <taxon>Bacteria</taxon>
        <taxon>Pseudomonadati</taxon>
        <taxon>Bacteroidota</taxon>
        <taxon>Bacteroidia</taxon>
        <taxon>Bacteroidales</taxon>
        <taxon>Prevotellaceae</taxon>
        <taxon>Prevotella</taxon>
    </lineage>
</organism>
<dbReference type="EMBL" id="AWUY01000226">
    <property type="protein sequence ID" value="ERJ73085.1"/>
    <property type="molecule type" value="Genomic_DNA"/>
</dbReference>
<comment type="caution">
    <text evidence="2">The sequence shown here is derived from an EMBL/GenBank/DDBJ whole genome shotgun (WGS) entry which is preliminary data.</text>
</comment>